<evidence type="ECO:0000313" key="8">
    <source>
        <dbReference type="Proteomes" id="UP001605036"/>
    </source>
</evidence>
<dbReference type="Pfam" id="PF01967">
    <property type="entry name" value="MoaC"/>
    <property type="match status" value="1"/>
</dbReference>
<dbReference type="PANTHER" id="PTHR22960:SF29">
    <property type="entry name" value="CYCLIC PYRANOPTERIN MONOPHOSPHATE SYNTHASE"/>
    <property type="match status" value="1"/>
</dbReference>
<evidence type="ECO:0000256" key="4">
    <source>
        <dbReference type="ARBA" id="ARBA00023150"/>
    </source>
</evidence>
<evidence type="ECO:0000256" key="2">
    <source>
        <dbReference type="ARBA" id="ARBA00005046"/>
    </source>
</evidence>
<evidence type="ECO:0000313" key="7">
    <source>
        <dbReference type="EMBL" id="KAL2603148.1"/>
    </source>
</evidence>
<keyword evidence="5" id="KW-0456">Lyase</keyword>
<organism evidence="7 8">
    <name type="scientific">Riccia fluitans</name>
    <dbReference type="NCBI Taxonomy" id="41844"/>
    <lineage>
        <taxon>Eukaryota</taxon>
        <taxon>Viridiplantae</taxon>
        <taxon>Streptophyta</taxon>
        <taxon>Embryophyta</taxon>
        <taxon>Marchantiophyta</taxon>
        <taxon>Marchantiopsida</taxon>
        <taxon>Marchantiidae</taxon>
        <taxon>Marchantiales</taxon>
        <taxon>Ricciaceae</taxon>
        <taxon>Riccia</taxon>
    </lineage>
</organism>
<dbReference type="InterPro" id="IPR050105">
    <property type="entry name" value="MoCo_biosynth_MoaA/MoaC"/>
</dbReference>
<evidence type="ECO:0000256" key="3">
    <source>
        <dbReference type="ARBA" id="ARBA00012575"/>
    </source>
</evidence>
<dbReference type="AlphaFoldDB" id="A0ABD1XH98"/>
<keyword evidence="4" id="KW-0501">Molybdenum cofactor biosynthesis</keyword>
<dbReference type="PANTHER" id="PTHR22960">
    <property type="entry name" value="MOLYBDOPTERIN COFACTOR SYNTHESIS PROTEIN A"/>
    <property type="match status" value="1"/>
</dbReference>
<dbReference type="GO" id="GO:0006777">
    <property type="term" value="P:Mo-molybdopterin cofactor biosynthetic process"/>
    <property type="evidence" value="ECO:0007669"/>
    <property type="project" value="UniProtKB-KW"/>
</dbReference>
<dbReference type="Gene3D" id="3.30.70.640">
    <property type="entry name" value="Molybdopterin cofactor biosynthesis C (MoaC) domain"/>
    <property type="match status" value="1"/>
</dbReference>
<comment type="caution">
    <text evidence="7">The sequence shown here is derived from an EMBL/GenBank/DDBJ whole genome shotgun (WGS) entry which is preliminary data.</text>
</comment>
<dbReference type="InterPro" id="IPR036522">
    <property type="entry name" value="MoaC_sf"/>
</dbReference>
<reference evidence="7 8" key="1">
    <citation type="submission" date="2024-09" db="EMBL/GenBank/DDBJ databases">
        <title>Chromosome-scale assembly of Riccia fluitans.</title>
        <authorList>
            <person name="Paukszto L."/>
            <person name="Sawicki J."/>
            <person name="Karawczyk K."/>
            <person name="Piernik-Szablinska J."/>
            <person name="Szczecinska M."/>
            <person name="Mazdziarz M."/>
        </authorList>
    </citation>
    <scope>NUCLEOTIDE SEQUENCE [LARGE SCALE GENOMIC DNA]</scope>
    <source>
        <strain evidence="7">Rf_01</strain>
        <tissue evidence="7">Aerial parts of the thallus</tissue>
    </source>
</reference>
<dbReference type="InterPro" id="IPR023045">
    <property type="entry name" value="MoaC"/>
</dbReference>
<keyword evidence="8" id="KW-1185">Reference proteome</keyword>
<dbReference type="NCBIfam" id="TIGR00581">
    <property type="entry name" value="moaC"/>
    <property type="match status" value="1"/>
</dbReference>
<dbReference type="HAMAP" id="MF_01224_B">
    <property type="entry name" value="MoaC_B"/>
    <property type="match status" value="1"/>
</dbReference>
<evidence type="ECO:0000259" key="6">
    <source>
        <dbReference type="Pfam" id="PF01967"/>
    </source>
</evidence>
<dbReference type="SUPFAM" id="SSF55040">
    <property type="entry name" value="Molybdenum cofactor biosynthesis protein C, MoaC"/>
    <property type="match status" value="1"/>
</dbReference>
<evidence type="ECO:0000256" key="1">
    <source>
        <dbReference type="ARBA" id="ARBA00001637"/>
    </source>
</evidence>
<accession>A0ABD1XH98</accession>
<dbReference type="CDD" id="cd01420">
    <property type="entry name" value="MoaC_PE"/>
    <property type="match status" value="1"/>
</dbReference>
<dbReference type="EMBL" id="JBHFFA010000046">
    <property type="protein sequence ID" value="KAL2603148.1"/>
    <property type="molecule type" value="Genomic_DNA"/>
</dbReference>
<dbReference type="EC" id="4.6.1.17" evidence="3"/>
<name>A0ABD1XH98_9MARC</name>
<protein>
    <recommendedName>
        <fullName evidence="3">cyclic pyranopterin monophosphate synthase</fullName>
        <ecNumber evidence="3">4.6.1.17</ecNumber>
    </recommendedName>
</protein>
<proteinExistence type="inferred from homology"/>
<sequence length="260" mass="28161">MSCIRRALFSRHTSRLSGLTSHHARCLLSFRTFSRRPEDEWVDDFNKEMEIVFGQAPESPSQWGGHVASENLKVGFSPDHCVSSEVSRESNMMEGGGILTVEPQHLTHVDCSGKASLVNVAEKAETKRVAVASGRVLLGPRAFQLVAENNIAKGDVLTVAKIAGIQGAKQTSNLIPLCHNILLSWVDVSTSLNEDLHAVEIRAEATATGPTGVEMEALTAVSVASLTVYDMCKAVSKNIQISNVQLESKTGGKSGDWYRE</sequence>
<dbReference type="NCBIfam" id="NF006870">
    <property type="entry name" value="PRK09364.1"/>
    <property type="match status" value="1"/>
</dbReference>
<comment type="pathway">
    <text evidence="2">Cofactor biosynthesis; molybdopterin biosynthesis.</text>
</comment>
<evidence type="ECO:0000256" key="5">
    <source>
        <dbReference type="ARBA" id="ARBA00023239"/>
    </source>
</evidence>
<dbReference type="InterPro" id="IPR047594">
    <property type="entry name" value="MoaC_bact/euk"/>
</dbReference>
<dbReference type="GO" id="GO:0061799">
    <property type="term" value="F:cyclic pyranopterin monophosphate synthase activity"/>
    <property type="evidence" value="ECO:0007669"/>
    <property type="project" value="UniProtKB-EC"/>
</dbReference>
<dbReference type="InterPro" id="IPR002820">
    <property type="entry name" value="Mopterin_CF_biosynth-C_dom"/>
</dbReference>
<dbReference type="Proteomes" id="UP001605036">
    <property type="component" value="Unassembled WGS sequence"/>
</dbReference>
<feature type="domain" description="Molybdopterin cofactor biosynthesis C (MoaC)" evidence="6">
    <location>
        <begin position="118"/>
        <end position="252"/>
    </location>
</feature>
<gene>
    <name evidence="7" type="ORF">R1flu_008771</name>
</gene>
<comment type="catalytic activity">
    <reaction evidence="1">
        <text>(8S)-3',8-cyclo-7,8-dihydroguanosine 5'-triphosphate = cyclic pyranopterin phosphate + diphosphate</text>
        <dbReference type="Rhea" id="RHEA:49580"/>
        <dbReference type="ChEBI" id="CHEBI:33019"/>
        <dbReference type="ChEBI" id="CHEBI:59648"/>
        <dbReference type="ChEBI" id="CHEBI:131766"/>
        <dbReference type="EC" id="4.6.1.17"/>
    </reaction>
</comment>